<organism evidence="1 2">
    <name type="scientific">Sulfurimonas aquatica</name>
    <dbReference type="NCBI Taxonomy" id="2672570"/>
    <lineage>
        <taxon>Bacteria</taxon>
        <taxon>Pseudomonadati</taxon>
        <taxon>Campylobacterota</taxon>
        <taxon>Epsilonproteobacteria</taxon>
        <taxon>Campylobacterales</taxon>
        <taxon>Sulfurimonadaceae</taxon>
        <taxon>Sulfurimonas</taxon>
    </lineage>
</organism>
<dbReference type="KEGG" id="saqt:GJV85_03635"/>
<dbReference type="InterPro" id="IPR051159">
    <property type="entry name" value="Hexapeptide_acetyltransf"/>
</dbReference>
<dbReference type="SUPFAM" id="SSF51161">
    <property type="entry name" value="Trimeric LpxA-like enzymes"/>
    <property type="match status" value="1"/>
</dbReference>
<keyword evidence="2" id="KW-1185">Reference proteome</keyword>
<dbReference type="AlphaFoldDB" id="A0A975GC08"/>
<reference evidence="1" key="2">
    <citation type="submission" date="2021-04" db="EMBL/GenBank/DDBJ databases">
        <title>Isolation and characterization of a novel species of the genus Sulfurimonas.</title>
        <authorList>
            <person name="Fukui M."/>
        </authorList>
    </citation>
    <scope>NUCLEOTIDE SEQUENCE</scope>
    <source>
        <strain evidence="1">H1576</strain>
    </source>
</reference>
<name>A0A975GC08_9BACT</name>
<accession>A0A975GC08</accession>
<dbReference type="InterPro" id="IPR011004">
    <property type="entry name" value="Trimer_LpxA-like_sf"/>
</dbReference>
<dbReference type="Pfam" id="PF00132">
    <property type="entry name" value="Hexapep"/>
    <property type="match status" value="1"/>
</dbReference>
<evidence type="ECO:0000313" key="1">
    <source>
        <dbReference type="EMBL" id="QSZ41241.1"/>
    </source>
</evidence>
<gene>
    <name evidence="1" type="ORF">GJV85_03635</name>
</gene>
<protein>
    <recommendedName>
        <fullName evidence="3">Acyltransferase</fullName>
    </recommendedName>
</protein>
<proteinExistence type="predicted"/>
<evidence type="ECO:0008006" key="3">
    <source>
        <dbReference type="Google" id="ProtNLM"/>
    </source>
</evidence>
<dbReference type="PANTHER" id="PTHR23416">
    <property type="entry name" value="SIALIC ACID SYNTHASE-RELATED"/>
    <property type="match status" value="1"/>
</dbReference>
<dbReference type="PANTHER" id="PTHR23416:SF78">
    <property type="entry name" value="LIPOPOLYSACCHARIDE BIOSYNTHESIS O-ACETYL TRANSFERASE WBBJ-RELATED"/>
    <property type="match status" value="1"/>
</dbReference>
<dbReference type="EMBL" id="CP046072">
    <property type="protein sequence ID" value="QSZ41241.1"/>
    <property type="molecule type" value="Genomic_DNA"/>
</dbReference>
<dbReference type="InterPro" id="IPR001451">
    <property type="entry name" value="Hexapep"/>
</dbReference>
<dbReference type="CDD" id="cd04647">
    <property type="entry name" value="LbH_MAT_like"/>
    <property type="match status" value="1"/>
</dbReference>
<dbReference type="Gene3D" id="2.160.10.10">
    <property type="entry name" value="Hexapeptide repeat proteins"/>
    <property type="match status" value="2"/>
</dbReference>
<sequence>MMKESDMRYIDKDAFVSKNAKIIGNGSLHIEAHAVIEDNVLIDLGQGGTIRIGYRSKLKYGCVLRSYDGKITIHDRSTIGEYSILAGHGGLIIGNAVIIAGHSYISAAGHIFSGMNDHIRFQGEIAKGIQIDDGVWIGARCVILDGTQLGENSIIGAGSIVTKSLNSNMVCYGSPCREVYDRYIKEEIV</sequence>
<dbReference type="Proteomes" id="UP000671852">
    <property type="component" value="Chromosome"/>
</dbReference>
<reference evidence="1" key="1">
    <citation type="submission" date="2019-11" db="EMBL/GenBank/DDBJ databases">
        <authorList>
            <person name="Kojima H."/>
        </authorList>
    </citation>
    <scope>NUCLEOTIDE SEQUENCE</scope>
    <source>
        <strain evidence="1">H1576</strain>
    </source>
</reference>
<evidence type="ECO:0000313" key="2">
    <source>
        <dbReference type="Proteomes" id="UP000671852"/>
    </source>
</evidence>